<proteinExistence type="inferred from homology"/>
<evidence type="ECO:0000259" key="16">
    <source>
        <dbReference type="Pfam" id="PF07715"/>
    </source>
</evidence>
<keyword evidence="5 10" id="KW-0812">Transmembrane</keyword>
<feature type="domain" description="TonB-dependent receptor plug" evidence="16">
    <location>
        <begin position="224"/>
        <end position="329"/>
    </location>
</feature>
<accession>A0A1I1XN68</accession>
<name>A0A1I1XN68_9BACT</name>
<evidence type="ECO:0000256" key="7">
    <source>
        <dbReference type="ARBA" id="ARBA00023077"/>
    </source>
</evidence>
<dbReference type="InterPro" id="IPR023996">
    <property type="entry name" value="TonB-dep_OMP_SusC/RagA"/>
</dbReference>
<evidence type="ECO:0000313" key="18">
    <source>
        <dbReference type="Proteomes" id="UP000181976"/>
    </source>
</evidence>
<feature type="coiled-coil region" evidence="12">
    <location>
        <begin position="38"/>
        <end position="67"/>
    </location>
</feature>
<evidence type="ECO:0000256" key="12">
    <source>
        <dbReference type="SAM" id="Coils"/>
    </source>
</evidence>
<feature type="transmembrane region" description="Helical" evidence="13">
    <location>
        <begin position="21"/>
        <end position="38"/>
    </location>
</feature>
<dbReference type="EMBL" id="FONA01000006">
    <property type="protein sequence ID" value="SFE07213.1"/>
    <property type="molecule type" value="Genomic_DNA"/>
</dbReference>
<gene>
    <name evidence="17" type="ORF">SAMN05444380_10657</name>
</gene>
<reference evidence="17 18" key="1">
    <citation type="submission" date="2016-10" db="EMBL/GenBank/DDBJ databases">
        <authorList>
            <person name="de Groot N.N."/>
        </authorList>
    </citation>
    <scope>NUCLEOTIDE SEQUENCE [LARGE SCALE GENOMIC DNA]</scope>
    <source>
        <strain evidence="17 18">DSM 19012</strain>
    </source>
</reference>
<dbReference type="InterPro" id="IPR036942">
    <property type="entry name" value="Beta-barrel_TonB_sf"/>
</dbReference>
<sequence length="1125" mass="126246">MKKNPKLGGWDYCILSKTFRIMRILFFFMFVGISHIFAESSYAQVKRLTIELENVKAEKVLDEIENQSRFYFLYNEKLVDVDFLTSVKFKDENIFAVLDHLFAGRDIVYKVVDNQIILSNGKNSLGNVQQTEINIRGRVTNEEGEPIPGATVAVKGTTIGTITDMDGNYSLTIPADAEVLVFSFVGMKTVEVTIGDQTQIDVALSEDMVGLDEVLVVGYSVQKKSTLTGAVSPVSVGDMEKRRVAELGQALQGQVAGVQVTQSTGAPGDEINIRIRGEGTIGSNDPLYIVDGVPTRELSFLNPADIESMTVLKDASAAAIYGSRASAGVIIITTKNGAAGKSEFDINYYRGVQFAANLPDLLNAEQYLDVLEKAWDNSGYSGTNPYSADKGRSDFADTDWLDELFETGFSQNVQMTASGGNEKLQYLLSAGYFDQDGIVVYDNDKYQRYNFRANINNNLTDRIKIGTNMQLSYAIQDKLSSSGDTPGIIRHALLRPPIISVYKSEDDPTYSEDDPFTDLPFYKEDGTFESDKYEWTQNPIALAYFTDDKRSQFKTFGNLYGEFDFLADKSLKFRTNVGIDLNFYHNKAFYENFGDDDGNGSSIDEGLGRQNRPDGLSESRSEAFTLTWNNTLNYQKNIGQHSVNALIGSEFITNYESDISASRWRYDYDSDEFRYIDYGSTEQDLWNSGTASEWALMSYFASGTYVYDMKYMVTANLRADASSRFSEDNQWGFFPSVSFGWKLSEEPFMDKFDWLSDLKLRASIGQLGNQEIDNYAYLTLIEKEGDKYLISRYGNSDLKWETTTQYNYGLDLGLFKNKVYLIVDYFNKNTSDILLPISLPSIVGDVEPTIVNAGEVSNKGWEFGLTYRNREHEFKYSINANLSTNKNKVEKLHPNLPSIVDGVTRTEAGHPLNSYYGYVFEGIYQNEEEIAEHLFGTSNPTVVPGDIRFKDLNGDGKIDDNDRDFIGDPNPGLLYGLSFSGSYKGFDFSLLFQGVGDVDRYNESKKTVDYDTRPFNYTTNVLNAWDGEGSTNSIPRVSFTDNGGSKVSSIYVEDASYFRLKNIEIGYSFPGIKQIGLKNMRFYISAQNVFTITDYTGLDPESTDLMDMGTYPQARLFIGGVNLVF</sequence>
<dbReference type="NCBIfam" id="TIGR04056">
    <property type="entry name" value="OMP_RagA_SusC"/>
    <property type="match status" value="1"/>
</dbReference>
<dbReference type="FunFam" id="2.60.40.1120:FF:000003">
    <property type="entry name" value="Outer membrane protein Omp121"/>
    <property type="match status" value="1"/>
</dbReference>
<keyword evidence="4" id="KW-0410">Iron transport</keyword>
<evidence type="ECO:0000256" key="4">
    <source>
        <dbReference type="ARBA" id="ARBA00022496"/>
    </source>
</evidence>
<dbReference type="STRING" id="385682.SAMN05444380_10657"/>
<dbReference type="GO" id="GO:0009279">
    <property type="term" value="C:cell outer membrane"/>
    <property type="evidence" value="ECO:0007669"/>
    <property type="project" value="UniProtKB-SubCell"/>
</dbReference>
<comment type="similarity">
    <text evidence="10 11">Belongs to the TonB-dependent receptor family.</text>
</comment>
<dbReference type="InterPro" id="IPR008969">
    <property type="entry name" value="CarboxyPept-like_regulatory"/>
</dbReference>
<evidence type="ECO:0000256" key="10">
    <source>
        <dbReference type="PROSITE-ProRule" id="PRU01360"/>
    </source>
</evidence>
<keyword evidence="12" id="KW-0175">Coiled coil</keyword>
<dbReference type="Pfam" id="PF13715">
    <property type="entry name" value="CarbopepD_reg_2"/>
    <property type="match status" value="1"/>
</dbReference>
<dbReference type="Gene3D" id="2.170.130.10">
    <property type="entry name" value="TonB-dependent receptor, plug domain"/>
    <property type="match status" value="1"/>
</dbReference>
<dbReference type="Gene3D" id="2.40.170.20">
    <property type="entry name" value="TonB-dependent receptor, beta-barrel domain"/>
    <property type="match status" value="1"/>
</dbReference>
<dbReference type="SUPFAM" id="SSF56935">
    <property type="entry name" value="Porins"/>
    <property type="match status" value="1"/>
</dbReference>
<evidence type="ECO:0000259" key="15">
    <source>
        <dbReference type="Pfam" id="PF07660"/>
    </source>
</evidence>
<dbReference type="Proteomes" id="UP000181976">
    <property type="component" value="Unassembled WGS sequence"/>
</dbReference>
<dbReference type="eggNOG" id="COG4206">
    <property type="taxonomic scope" value="Bacteria"/>
</dbReference>
<dbReference type="Pfam" id="PF00593">
    <property type="entry name" value="TonB_dep_Rec_b-barrel"/>
    <property type="match status" value="1"/>
</dbReference>
<dbReference type="PROSITE" id="PS52016">
    <property type="entry name" value="TONB_DEPENDENT_REC_3"/>
    <property type="match status" value="1"/>
</dbReference>
<evidence type="ECO:0000256" key="11">
    <source>
        <dbReference type="RuleBase" id="RU003357"/>
    </source>
</evidence>
<evidence type="ECO:0000256" key="13">
    <source>
        <dbReference type="SAM" id="Phobius"/>
    </source>
</evidence>
<evidence type="ECO:0000256" key="1">
    <source>
        <dbReference type="ARBA" id="ARBA00004571"/>
    </source>
</evidence>
<evidence type="ECO:0000256" key="5">
    <source>
        <dbReference type="ARBA" id="ARBA00022692"/>
    </source>
</evidence>
<dbReference type="NCBIfam" id="TIGR04057">
    <property type="entry name" value="SusC_RagA_signa"/>
    <property type="match status" value="1"/>
</dbReference>
<dbReference type="InterPro" id="IPR012910">
    <property type="entry name" value="Plug_dom"/>
</dbReference>
<dbReference type="Pfam" id="PF07660">
    <property type="entry name" value="STN"/>
    <property type="match status" value="1"/>
</dbReference>
<feature type="domain" description="Secretin/TonB short N-terminal" evidence="15">
    <location>
        <begin position="72"/>
        <end position="119"/>
    </location>
</feature>
<dbReference type="InterPro" id="IPR023997">
    <property type="entry name" value="TonB-dep_OMP_SusC/RagA_CS"/>
</dbReference>
<keyword evidence="4" id="KW-0406">Ion transport</keyword>
<evidence type="ECO:0000256" key="3">
    <source>
        <dbReference type="ARBA" id="ARBA00022452"/>
    </source>
</evidence>
<keyword evidence="18" id="KW-1185">Reference proteome</keyword>
<keyword evidence="13" id="KW-1133">Transmembrane helix</keyword>
<keyword evidence="7 11" id="KW-0798">TonB box</keyword>
<evidence type="ECO:0000256" key="6">
    <source>
        <dbReference type="ARBA" id="ARBA00023004"/>
    </source>
</evidence>
<dbReference type="InterPro" id="IPR037066">
    <property type="entry name" value="Plug_dom_sf"/>
</dbReference>
<comment type="subcellular location">
    <subcellularLocation>
        <location evidence="1 10">Cell outer membrane</location>
        <topology evidence="1 10">Multi-pass membrane protein</topology>
    </subcellularLocation>
</comment>
<dbReference type="FunFam" id="2.170.130.10:FF:000008">
    <property type="entry name" value="SusC/RagA family TonB-linked outer membrane protein"/>
    <property type="match status" value="1"/>
</dbReference>
<evidence type="ECO:0000256" key="8">
    <source>
        <dbReference type="ARBA" id="ARBA00023136"/>
    </source>
</evidence>
<keyword evidence="8 10" id="KW-0472">Membrane</keyword>
<keyword evidence="9 10" id="KW-0998">Cell outer membrane</keyword>
<dbReference type="InterPro" id="IPR039426">
    <property type="entry name" value="TonB-dep_rcpt-like"/>
</dbReference>
<dbReference type="Gene3D" id="2.60.40.1120">
    <property type="entry name" value="Carboxypeptidase-like, regulatory domain"/>
    <property type="match status" value="1"/>
</dbReference>
<evidence type="ECO:0000259" key="14">
    <source>
        <dbReference type="Pfam" id="PF00593"/>
    </source>
</evidence>
<dbReference type="Pfam" id="PF07715">
    <property type="entry name" value="Plug"/>
    <property type="match status" value="1"/>
</dbReference>
<evidence type="ECO:0000313" key="17">
    <source>
        <dbReference type="EMBL" id="SFE07213.1"/>
    </source>
</evidence>
<evidence type="ECO:0000256" key="2">
    <source>
        <dbReference type="ARBA" id="ARBA00022448"/>
    </source>
</evidence>
<dbReference type="SUPFAM" id="SSF49464">
    <property type="entry name" value="Carboxypeptidase regulatory domain-like"/>
    <property type="match status" value="1"/>
</dbReference>
<feature type="domain" description="TonB-dependent receptor-like beta-barrel" evidence="14">
    <location>
        <begin position="534"/>
        <end position="1089"/>
    </location>
</feature>
<organism evidence="17 18">
    <name type="scientific">Thermophagus xiamenensis</name>
    <dbReference type="NCBI Taxonomy" id="385682"/>
    <lineage>
        <taxon>Bacteria</taxon>
        <taxon>Pseudomonadati</taxon>
        <taxon>Bacteroidota</taxon>
        <taxon>Bacteroidia</taxon>
        <taxon>Marinilabiliales</taxon>
        <taxon>Marinilabiliaceae</taxon>
        <taxon>Thermophagus</taxon>
    </lineage>
</organism>
<dbReference type="InterPro" id="IPR000531">
    <property type="entry name" value="Beta-barrel_TonB"/>
</dbReference>
<keyword evidence="3 10" id="KW-1134">Transmembrane beta strand</keyword>
<dbReference type="AlphaFoldDB" id="A0A1I1XN68"/>
<dbReference type="GO" id="GO:0006826">
    <property type="term" value="P:iron ion transport"/>
    <property type="evidence" value="ECO:0007669"/>
    <property type="project" value="UniProtKB-KW"/>
</dbReference>
<dbReference type="InParanoid" id="A0A1I1XN68"/>
<protein>
    <submittedName>
        <fullName evidence="17">TonB-linked outer membrane protein, SusC/RagA family</fullName>
    </submittedName>
</protein>
<keyword evidence="6" id="KW-0408">Iron</keyword>
<dbReference type="InterPro" id="IPR011662">
    <property type="entry name" value="Secretin/TonB_short_N"/>
</dbReference>
<dbReference type="eggNOG" id="COG4771">
    <property type="taxonomic scope" value="Bacteria"/>
</dbReference>
<evidence type="ECO:0000256" key="9">
    <source>
        <dbReference type="ARBA" id="ARBA00023237"/>
    </source>
</evidence>
<keyword evidence="2 10" id="KW-0813">Transport</keyword>
<dbReference type="RefSeq" id="WP_074964287.1">
    <property type="nucleotide sequence ID" value="NZ_FONA01000006.1"/>
</dbReference>